<proteinExistence type="predicted"/>
<comment type="caution">
    <text evidence="1">The sequence shown here is derived from an EMBL/GenBank/DDBJ whole genome shotgun (WGS) entry which is preliminary data.</text>
</comment>
<keyword evidence="2" id="KW-1185">Reference proteome</keyword>
<name>A0AAV9S4L5_9TELE</name>
<evidence type="ECO:0000313" key="1">
    <source>
        <dbReference type="EMBL" id="KAK5616008.1"/>
    </source>
</evidence>
<protein>
    <submittedName>
        <fullName evidence="1">Uncharacterized protein</fullName>
    </submittedName>
</protein>
<dbReference type="AlphaFoldDB" id="A0AAV9S4L5"/>
<accession>A0AAV9S4L5</accession>
<reference evidence="1 2" key="1">
    <citation type="submission" date="2021-06" db="EMBL/GenBank/DDBJ databases">
        <authorList>
            <person name="Palmer J.M."/>
        </authorList>
    </citation>
    <scope>NUCLEOTIDE SEQUENCE [LARGE SCALE GENOMIC DNA]</scope>
    <source>
        <strain evidence="1 2">MEX-2019</strain>
        <tissue evidence="1">Muscle</tissue>
    </source>
</reference>
<dbReference type="EMBL" id="JAHHUM010000911">
    <property type="protein sequence ID" value="KAK5616008.1"/>
    <property type="molecule type" value="Genomic_DNA"/>
</dbReference>
<dbReference type="Proteomes" id="UP001311232">
    <property type="component" value="Unassembled WGS sequence"/>
</dbReference>
<evidence type="ECO:0000313" key="2">
    <source>
        <dbReference type="Proteomes" id="UP001311232"/>
    </source>
</evidence>
<sequence>MCVCRRARPPLLKPQKDGHGMWRSGRVRYSYTEDSVLDTAVPGFNPNPSNLCCMSFPSLYPALYNNKNKGHYCHKMKPNIRFWPPFGEQWSPSGHPSEIFWLCHCM</sequence>
<organism evidence="1 2">
    <name type="scientific">Crenichthys baileyi</name>
    <name type="common">White River springfish</name>
    <dbReference type="NCBI Taxonomy" id="28760"/>
    <lineage>
        <taxon>Eukaryota</taxon>
        <taxon>Metazoa</taxon>
        <taxon>Chordata</taxon>
        <taxon>Craniata</taxon>
        <taxon>Vertebrata</taxon>
        <taxon>Euteleostomi</taxon>
        <taxon>Actinopterygii</taxon>
        <taxon>Neopterygii</taxon>
        <taxon>Teleostei</taxon>
        <taxon>Neoteleostei</taxon>
        <taxon>Acanthomorphata</taxon>
        <taxon>Ovalentaria</taxon>
        <taxon>Atherinomorphae</taxon>
        <taxon>Cyprinodontiformes</taxon>
        <taxon>Goodeidae</taxon>
        <taxon>Crenichthys</taxon>
    </lineage>
</organism>
<gene>
    <name evidence="1" type="ORF">CRENBAI_018647</name>
</gene>